<evidence type="ECO:0000313" key="1">
    <source>
        <dbReference type="EMBL" id="PWH05273.1"/>
    </source>
</evidence>
<accession>A0A2U2RHC4</accession>
<evidence type="ECO:0000313" key="2">
    <source>
        <dbReference type="Proteomes" id="UP000245590"/>
    </source>
</evidence>
<dbReference type="OrthoDB" id="9795467at2"/>
<dbReference type="Gene3D" id="3.40.190.10">
    <property type="entry name" value="Periplasmic binding protein-like II"/>
    <property type="match status" value="1"/>
</dbReference>
<dbReference type="InterPro" id="IPR006059">
    <property type="entry name" value="SBP"/>
</dbReference>
<dbReference type="Proteomes" id="UP000245590">
    <property type="component" value="Unassembled WGS sequence"/>
</dbReference>
<comment type="caution">
    <text evidence="1">The sequence shown here is derived from an EMBL/GenBank/DDBJ whole genome shotgun (WGS) entry which is preliminary data.</text>
</comment>
<dbReference type="AlphaFoldDB" id="A0A2U2RHC4"/>
<dbReference type="Pfam" id="PF01547">
    <property type="entry name" value="SBP_bac_1"/>
    <property type="match status" value="1"/>
</dbReference>
<dbReference type="InterPro" id="IPR050490">
    <property type="entry name" value="Bact_solute-bd_prot1"/>
</dbReference>
<dbReference type="PANTHER" id="PTHR43649:SF30">
    <property type="entry name" value="ABC TRANSPORTER SUBSTRATE-BINDING PROTEIN"/>
    <property type="match status" value="1"/>
</dbReference>
<protein>
    <submittedName>
        <fullName evidence="1">ABC transporter substrate-binding protein</fullName>
    </submittedName>
</protein>
<dbReference type="EMBL" id="QFKX01000006">
    <property type="protein sequence ID" value="PWH05273.1"/>
    <property type="molecule type" value="Genomic_DNA"/>
</dbReference>
<reference evidence="1 2" key="1">
    <citation type="submission" date="2018-05" db="EMBL/GenBank/DDBJ databases">
        <title>Brachybacterium sp. M1HQ-2T, whole genome shotgun sequence.</title>
        <authorList>
            <person name="Tuo L."/>
        </authorList>
    </citation>
    <scope>NUCLEOTIDE SEQUENCE [LARGE SCALE GENOMIC DNA]</scope>
    <source>
        <strain evidence="1 2">M1HQ-2</strain>
    </source>
</reference>
<dbReference type="PANTHER" id="PTHR43649">
    <property type="entry name" value="ARABINOSE-BINDING PROTEIN-RELATED"/>
    <property type="match status" value="1"/>
</dbReference>
<proteinExistence type="predicted"/>
<keyword evidence="2" id="KW-1185">Reference proteome</keyword>
<dbReference type="SUPFAM" id="SSF53850">
    <property type="entry name" value="Periplasmic binding protein-like II"/>
    <property type="match status" value="1"/>
</dbReference>
<organism evidence="1 2">
    <name type="scientific">Brachybacterium endophyticum</name>
    <dbReference type="NCBI Taxonomy" id="2182385"/>
    <lineage>
        <taxon>Bacteria</taxon>
        <taxon>Bacillati</taxon>
        <taxon>Actinomycetota</taxon>
        <taxon>Actinomycetes</taxon>
        <taxon>Micrococcales</taxon>
        <taxon>Dermabacteraceae</taxon>
        <taxon>Brachybacterium</taxon>
    </lineage>
</organism>
<sequence>MTPPYPPQGPPFGRRRLAGVLGAAAGVAGLAGCSSDEAKDMGTLQVWGGIPAESGPQKIIDRFQKLHPDVTVKYTRYVNDDRGNLKLNTALQGGVDIDVFFTYGVPNLAMRASSGLAADVADQVRSTPELKTFLDKDEPKALFDGDQITALATTRIPQMVLLNERLRKRAGVDLPRRWTLDEYLEALRAFADAGKYGSYTLPDIARIELGPNYRFTPKGDSNFSDPSFLRQFDLSAQLIREGVLYPWSQAVARQLEAYQQNVFIAEEFGLWITAPYSLRFLTDQEQYPHDFTVAAAPVPTSAGGDWNTGEYGAFIQINSRSPKQELAWEFSKFWLLKGSQDMVHAGYISIISDVDEDELLSGILGEDAEKFFDVDSFRRTLFEDDPRLHLDTELTAYAEITQKYEQQRDVCWLLEQTPQKAIKTVDNNAQALIDRFQED</sequence>
<gene>
    <name evidence="1" type="ORF">DEO23_14490</name>
</gene>
<name>A0A2U2RHC4_9MICO</name>